<proteinExistence type="inferred from homology"/>
<dbReference type="SUPFAM" id="SSF52374">
    <property type="entry name" value="Nucleotidylyl transferase"/>
    <property type="match status" value="1"/>
</dbReference>
<comment type="subunit">
    <text evidence="9">Monomer.</text>
</comment>
<keyword evidence="6 9" id="KW-0648">Protein biosynthesis</keyword>
<evidence type="ECO:0000256" key="3">
    <source>
        <dbReference type="ARBA" id="ARBA00022598"/>
    </source>
</evidence>
<dbReference type="PROSITE" id="PS00178">
    <property type="entry name" value="AA_TRNA_LIGASE_I"/>
    <property type="match status" value="1"/>
</dbReference>
<dbReference type="EMBL" id="RPFJ01000002">
    <property type="protein sequence ID" value="RPD99889.1"/>
    <property type="molecule type" value="Genomic_DNA"/>
</dbReference>
<dbReference type="GO" id="GO:0004814">
    <property type="term" value="F:arginine-tRNA ligase activity"/>
    <property type="evidence" value="ECO:0007669"/>
    <property type="project" value="UniProtKB-UniRule"/>
</dbReference>
<comment type="similarity">
    <text evidence="1 9 10">Belongs to the class-I aminoacyl-tRNA synthetase family.</text>
</comment>
<reference evidence="13 14" key="1">
    <citation type="submission" date="2018-11" db="EMBL/GenBank/DDBJ databases">
        <title>Aureibaculum marinum gen. nov., sp. nov., a member of the family Flavobacteriaceae isolated from the Bohai Sea.</title>
        <authorList>
            <person name="Ji X."/>
        </authorList>
    </citation>
    <scope>NUCLEOTIDE SEQUENCE [LARGE SCALE GENOMIC DNA]</scope>
    <source>
        <strain evidence="13 14">BH-SD17</strain>
    </source>
</reference>
<organism evidence="13 14">
    <name type="scientific">Aureibaculum marinum</name>
    <dbReference type="NCBI Taxonomy" id="2487930"/>
    <lineage>
        <taxon>Bacteria</taxon>
        <taxon>Pseudomonadati</taxon>
        <taxon>Bacteroidota</taxon>
        <taxon>Flavobacteriia</taxon>
        <taxon>Flavobacteriales</taxon>
        <taxon>Flavobacteriaceae</taxon>
        <taxon>Aureibaculum</taxon>
    </lineage>
</organism>
<name>A0A3N4P845_9FLAO</name>
<dbReference type="InterPro" id="IPR014729">
    <property type="entry name" value="Rossmann-like_a/b/a_fold"/>
</dbReference>
<evidence type="ECO:0000256" key="5">
    <source>
        <dbReference type="ARBA" id="ARBA00022840"/>
    </source>
</evidence>
<dbReference type="Pfam" id="PF05746">
    <property type="entry name" value="DALR_1"/>
    <property type="match status" value="1"/>
</dbReference>
<dbReference type="Gene3D" id="3.40.50.620">
    <property type="entry name" value="HUPs"/>
    <property type="match status" value="1"/>
</dbReference>
<evidence type="ECO:0000259" key="11">
    <source>
        <dbReference type="SMART" id="SM00836"/>
    </source>
</evidence>
<keyword evidence="14" id="KW-1185">Reference proteome</keyword>
<dbReference type="RefSeq" id="WP_123896033.1">
    <property type="nucleotide sequence ID" value="NZ_RPFJ01000002.1"/>
</dbReference>
<dbReference type="GO" id="GO:0006420">
    <property type="term" value="P:arginyl-tRNA aminoacylation"/>
    <property type="evidence" value="ECO:0007669"/>
    <property type="project" value="UniProtKB-UniRule"/>
</dbReference>
<dbReference type="SUPFAM" id="SSF55190">
    <property type="entry name" value="Arginyl-tRNA synthetase (ArgRS), N-terminal 'additional' domain"/>
    <property type="match status" value="1"/>
</dbReference>
<dbReference type="PANTHER" id="PTHR11956">
    <property type="entry name" value="ARGINYL-TRNA SYNTHETASE"/>
    <property type="match status" value="1"/>
</dbReference>
<dbReference type="HAMAP" id="MF_00123">
    <property type="entry name" value="Arg_tRNA_synth"/>
    <property type="match status" value="1"/>
</dbReference>
<dbReference type="Pfam" id="PF00750">
    <property type="entry name" value="tRNA-synt_1d"/>
    <property type="match status" value="1"/>
</dbReference>
<dbReference type="FunFam" id="1.10.730.10:FF:000006">
    <property type="entry name" value="Arginyl-tRNA synthetase 2, mitochondrial"/>
    <property type="match status" value="1"/>
</dbReference>
<sequence>MNIQDTLDKAIKDGLQEIYNVAIENVEFQATRKDFEGDITVVVFPFLRVIKGNPVEIGTKLGTYLTESVPEITKFNVVKGFLNLVLSDSYFLRNFKNIYQIENFGIIDAKPNEKSVMVEYSSPNTNKPLHLGHIRNNLLGYSVAEIIKASGKKVYKTQIINDRGIHICKSMLAWQKWGNSETPESTSKKGDKLVGDYYVKFDQEYKKEILDLVAKGFTEDEAKKQAPLLLEAQQMLQKWEAGDSDVVDLWKTMNQWVYDGFEQTYKDLGVDFDKNYYESNTYLLGKDIVSEGLEKGIFFKKEDGSVWIDLTDEGLDEKIVLRSDGTAVYMTQDIGTAIQRIKDYPDVGGLVYTVGNEQDYHFKVLFLILKKLGFDWAKNLYHLSYGMVDLPSGKMKSREGTVVDADDLLLDMTNTAREISEELGKLEGYTDGEKEILFKTIGLGALKYHILKVDPKKRILFDPKESIDFQGNTGPFIQYAYARIQSILRKADFNYDDLSIIPSNLDLEDKEKSVLKQLALFPEIVQQAANNYSPAVIANYTYDLVKEYNSFYQSIPILAADDDKKKMFRVQLSKKVAVVIKGAFGLLGIEVPERM</sequence>
<dbReference type="SMART" id="SM00836">
    <property type="entry name" value="DALR_1"/>
    <property type="match status" value="1"/>
</dbReference>
<dbReference type="Pfam" id="PF03485">
    <property type="entry name" value="Arg_tRNA_synt_N"/>
    <property type="match status" value="1"/>
</dbReference>
<gene>
    <name evidence="9" type="primary">argS</name>
    <name evidence="13" type="ORF">EGM88_01075</name>
</gene>
<evidence type="ECO:0000256" key="10">
    <source>
        <dbReference type="RuleBase" id="RU363038"/>
    </source>
</evidence>
<evidence type="ECO:0000256" key="8">
    <source>
        <dbReference type="ARBA" id="ARBA00049339"/>
    </source>
</evidence>
<dbReference type="SUPFAM" id="SSF47323">
    <property type="entry name" value="Anticodon-binding domain of a subclass of class I aminoacyl-tRNA synthetases"/>
    <property type="match status" value="1"/>
</dbReference>
<evidence type="ECO:0000256" key="1">
    <source>
        <dbReference type="ARBA" id="ARBA00005594"/>
    </source>
</evidence>
<dbReference type="EC" id="6.1.1.19" evidence="9"/>
<protein>
    <recommendedName>
        <fullName evidence="9">Arginine--tRNA ligase</fullName>
        <ecNumber evidence="9">6.1.1.19</ecNumber>
    </recommendedName>
    <alternativeName>
        <fullName evidence="9">Arginyl-tRNA synthetase</fullName>
        <shortName evidence="9">ArgRS</shortName>
    </alternativeName>
</protein>
<dbReference type="NCBIfam" id="TIGR00456">
    <property type="entry name" value="argS"/>
    <property type="match status" value="1"/>
</dbReference>
<evidence type="ECO:0000313" key="14">
    <source>
        <dbReference type="Proteomes" id="UP000270856"/>
    </source>
</evidence>
<dbReference type="InterPro" id="IPR001412">
    <property type="entry name" value="aa-tRNA-synth_I_CS"/>
</dbReference>
<dbReference type="SMART" id="SM01016">
    <property type="entry name" value="Arg_tRNA_synt_N"/>
    <property type="match status" value="1"/>
</dbReference>
<dbReference type="OrthoDB" id="9805987at2"/>
<dbReference type="Proteomes" id="UP000270856">
    <property type="component" value="Unassembled WGS sequence"/>
</dbReference>
<dbReference type="InterPro" id="IPR005148">
    <property type="entry name" value="Arg-tRNA-synth_N"/>
</dbReference>
<evidence type="ECO:0000256" key="9">
    <source>
        <dbReference type="HAMAP-Rule" id="MF_00123"/>
    </source>
</evidence>
<comment type="caution">
    <text evidence="13">The sequence shown here is derived from an EMBL/GenBank/DDBJ whole genome shotgun (WGS) entry which is preliminary data.</text>
</comment>
<evidence type="ECO:0000259" key="12">
    <source>
        <dbReference type="SMART" id="SM01016"/>
    </source>
</evidence>
<evidence type="ECO:0000256" key="7">
    <source>
        <dbReference type="ARBA" id="ARBA00023146"/>
    </source>
</evidence>
<keyword evidence="3 9" id="KW-0436">Ligase</keyword>
<dbReference type="PANTHER" id="PTHR11956:SF5">
    <property type="entry name" value="ARGININE--TRNA LIGASE, CYTOPLASMIC"/>
    <property type="match status" value="1"/>
</dbReference>
<dbReference type="PRINTS" id="PR01038">
    <property type="entry name" value="TRNASYNTHARG"/>
</dbReference>
<dbReference type="InterPro" id="IPR009080">
    <property type="entry name" value="tRNAsynth_Ia_anticodon-bd"/>
</dbReference>
<dbReference type="InterPro" id="IPR036695">
    <property type="entry name" value="Arg-tRNA-synth_N_sf"/>
</dbReference>
<keyword evidence="2 9" id="KW-0963">Cytoplasm</keyword>
<evidence type="ECO:0000256" key="2">
    <source>
        <dbReference type="ARBA" id="ARBA00022490"/>
    </source>
</evidence>
<keyword evidence="4 9" id="KW-0547">Nucleotide-binding</keyword>
<feature type="short sequence motif" description="'HIGH' region" evidence="9">
    <location>
        <begin position="123"/>
        <end position="133"/>
    </location>
</feature>
<accession>A0A3N4P845</accession>
<dbReference type="InterPro" id="IPR035684">
    <property type="entry name" value="ArgRS_core"/>
</dbReference>
<evidence type="ECO:0000256" key="6">
    <source>
        <dbReference type="ARBA" id="ARBA00022917"/>
    </source>
</evidence>
<evidence type="ECO:0000313" key="13">
    <source>
        <dbReference type="EMBL" id="RPD99889.1"/>
    </source>
</evidence>
<dbReference type="Gene3D" id="3.30.1360.70">
    <property type="entry name" value="Arginyl tRNA synthetase N-terminal domain"/>
    <property type="match status" value="1"/>
</dbReference>
<keyword evidence="7 9" id="KW-0030">Aminoacyl-tRNA synthetase</keyword>
<dbReference type="InterPro" id="IPR008909">
    <property type="entry name" value="DALR_anticod-bd"/>
</dbReference>
<evidence type="ECO:0000256" key="4">
    <source>
        <dbReference type="ARBA" id="ARBA00022741"/>
    </source>
</evidence>
<dbReference type="Gene3D" id="1.10.730.10">
    <property type="entry name" value="Isoleucyl-tRNA Synthetase, Domain 1"/>
    <property type="match status" value="1"/>
</dbReference>
<dbReference type="FunFam" id="3.40.50.620:FF:000125">
    <property type="entry name" value="Arginine--tRNA ligase"/>
    <property type="match status" value="1"/>
</dbReference>
<dbReference type="GO" id="GO:0005737">
    <property type="term" value="C:cytoplasm"/>
    <property type="evidence" value="ECO:0007669"/>
    <property type="project" value="UniProtKB-SubCell"/>
</dbReference>
<feature type="domain" description="DALR anticodon binding" evidence="11">
    <location>
        <begin position="477"/>
        <end position="595"/>
    </location>
</feature>
<feature type="domain" description="Arginyl tRNA synthetase N-terminal" evidence="12">
    <location>
        <begin position="1"/>
        <end position="86"/>
    </location>
</feature>
<dbReference type="InterPro" id="IPR001278">
    <property type="entry name" value="Arg-tRNA-ligase"/>
</dbReference>
<comment type="subcellular location">
    <subcellularLocation>
        <location evidence="9">Cytoplasm</location>
    </subcellularLocation>
</comment>
<keyword evidence="5 9" id="KW-0067">ATP-binding</keyword>
<comment type="catalytic activity">
    <reaction evidence="8 9">
        <text>tRNA(Arg) + L-arginine + ATP = L-arginyl-tRNA(Arg) + AMP + diphosphate</text>
        <dbReference type="Rhea" id="RHEA:20301"/>
        <dbReference type="Rhea" id="RHEA-COMP:9658"/>
        <dbReference type="Rhea" id="RHEA-COMP:9673"/>
        <dbReference type="ChEBI" id="CHEBI:30616"/>
        <dbReference type="ChEBI" id="CHEBI:32682"/>
        <dbReference type="ChEBI" id="CHEBI:33019"/>
        <dbReference type="ChEBI" id="CHEBI:78442"/>
        <dbReference type="ChEBI" id="CHEBI:78513"/>
        <dbReference type="ChEBI" id="CHEBI:456215"/>
        <dbReference type="EC" id="6.1.1.19"/>
    </reaction>
</comment>
<dbReference type="GO" id="GO:0005524">
    <property type="term" value="F:ATP binding"/>
    <property type="evidence" value="ECO:0007669"/>
    <property type="project" value="UniProtKB-UniRule"/>
</dbReference>
<dbReference type="AlphaFoldDB" id="A0A3N4P845"/>